<dbReference type="EMBL" id="VWMK01000002">
    <property type="protein sequence ID" value="KAA3769399.1"/>
    <property type="molecule type" value="Genomic_DNA"/>
</dbReference>
<evidence type="ECO:0000259" key="5">
    <source>
        <dbReference type="Pfam" id="PF13525"/>
    </source>
</evidence>
<keyword evidence="3 4" id="KW-0802">TPR repeat</keyword>
<reference evidence="6 7" key="1">
    <citation type="journal article" date="2019" name="Nat. Med.">
        <title>A library of human gut bacterial isolates paired with longitudinal multiomics data enables mechanistic microbiome research.</title>
        <authorList>
            <person name="Poyet M."/>
            <person name="Groussin M."/>
            <person name="Gibbons S.M."/>
            <person name="Avila-Pacheco J."/>
            <person name="Jiang X."/>
            <person name="Kearney S.M."/>
            <person name="Perrotta A.R."/>
            <person name="Berdy B."/>
            <person name="Zhao S."/>
            <person name="Lieberman T.D."/>
            <person name="Swanson P.K."/>
            <person name="Smith M."/>
            <person name="Roesemann S."/>
            <person name="Alexander J.E."/>
            <person name="Rich S.A."/>
            <person name="Livny J."/>
            <person name="Vlamakis H."/>
            <person name="Clish C."/>
            <person name="Bullock K."/>
            <person name="Deik A."/>
            <person name="Scott J."/>
            <person name="Pierce K.A."/>
            <person name="Xavier R.J."/>
            <person name="Alm E.J."/>
        </authorList>
    </citation>
    <scope>NUCLEOTIDE SEQUENCE [LARGE SCALE GENOMIC DNA]</scope>
    <source>
        <strain evidence="6 7">BIOML-A10</strain>
    </source>
</reference>
<evidence type="ECO:0000313" key="7">
    <source>
        <dbReference type="Proteomes" id="UP000422221"/>
    </source>
</evidence>
<dbReference type="InterPro" id="IPR011990">
    <property type="entry name" value="TPR-like_helical_dom_sf"/>
</dbReference>
<evidence type="ECO:0000256" key="4">
    <source>
        <dbReference type="PROSITE-ProRule" id="PRU00339"/>
    </source>
</evidence>
<proteinExistence type="predicted"/>
<feature type="repeat" description="TPR" evidence="4">
    <location>
        <begin position="547"/>
        <end position="580"/>
    </location>
</feature>
<keyword evidence="1" id="KW-0732">Signal</keyword>
<feature type="repeat" description="TPR" evidence="4">
    <location>
        <begin position="317"/>
        <end position="350"/>
    </location>
</feature>
<dbReference type="SMART" id="SM00028">
    <property type="entry name" value="TPR"/>
    <property type="match status" value="14"/>
</dbReference>
<feature type="repeat" description="TPR" evidence="4">
    <location>
        <begin position="247"/>
        <end position="280"/>
    </location>
</feature>
<feature type="repeat" description="TPR" evidence="4">
    <location>
        <begin position="469"/>
        <end position="502"/>
    </location>
</feature>
<feature type="domain" description="Outer membrane lipoprotein BamD-like" evidence="5">
    <location>
        <begin position="620"/>
        <end position="776"/>
    </location>
</feature>
<dbReference type="Gene3D" id="1.25.40.10">
    <property type="entry name" value="Tetratricopeptide repeat domain"/>
    <property type="match status" value="8"/>
</dbReference>
<protein>
    <submittedName>
        <fullName evidence="6">Tetratricopeptide repeat protein</fullName>
    </submittedName>
</protein>
<name>A0A7J4XMZ6_9BACE</name>
<keyword evidence="2" id="KW-0677">Repeat</keyword>
<feature type="repeat" description="TPR" evidence="4">
    <location>
        <begin position="656"/>
        <end position="689"/>
    </location>
</feature>
<evidence type="ECO:0000256" key="2">
    <source>
        <dbReference type="ARBA" id="ARBA00022737"/>
    </source>
</evidence>
<dbReference type="Proteomes" id="UP000422221">
    <property type="component" value="Unassembled WGS sequence"/>
</dbReference>
<dbReference type="Pfam" id="PF13525">
    <property type="entry name" value="YfiO"/>
    <property type="match status" value="1"/>
</dbReference>
<dbReference type="InterPro" id="IPR050498">
    <property type="entry name" value="Ycf3"/>
</dbReference>
<dbReference type="Pfam" id="PF14559">
    <property type="entry name" value="TPR_19"/>
    <property type="match status" value="1"/>
</dbReference>
<dbReference type="PANTHER" id="PTHR44858:SF1">
    <property type="entry name" value="UDP-N-ACETYLGLUCOSAMINE--PEPTIDE N-ACETYLGLUCOSAMINYLTRANSFERASE SPINDLY-RELATED"/>
    <property type="match status" value="1"/>
</dbReference>
<feature type="repeat" description="TPR" evidence="4">
    <location>
        <begin position="619"/>
        <end position="652"/>
    </location>
</feature>
<evidence type="ECO:0000256" key="3">
    <source>
        <dbReference type="ARBA" id="ARBA00022803"/>
    </source>
</evidence>
<organism evidence="6 7">
    <name type="scientific">Bacteroides salyersiae</name>
    <dbReference type="NCBI Taxonomy" id="291644"/>
    <lineage>
        <taxon>Bacteria</taxon>
        <taxon>Pseudomonadati</taxon>
        <taxon>Bacteroidota</taxon>
        <taxon>Bacteroidia</taxon>
        <taxon>Bacteroidales</taxon>
        <taxon>Bacteroidaceae</taxon>
        <taxon>Bacteroides</taxon>
    </lineage>
</organism>
<comment type="caution">
    <text evidence="6">The sequence shown here is derived from an EMBL/GenBank/DDBJ whole genome shotgun (WGS) entry which is preliminary data.</text>
</comment>
<dbReference type="SUPFAM" id="SSF48452">
    <property type="entry name" value="TPR-like"/>
    <property type="match status" value="4"/>
</dbReference>
<dbReference type="PROSITE" id="PS50005">
    <property type="entry name" value="TPR"/>
    <property type="match status" value="6"/>
</dbReference>
<dbReference type="Pfam" id="PF13181">
    <property type="entry name" value="TPR_8"/>
    <property type="match status" value="2"/>
</dbReference>
<accession>A0A7J4XMZ6</accession>
<evidence type="ECO:0000313" key="6">
    <source>
        <dbReference type="EMBL" id="KAA3769399.1"/>
    </source>
</evidence>
<dbReference type="RefSeq" id="WP_130058592.1">
    <property type="nucleotide sequence ID" value="NZ_JADNPJ010000016.1"/>
</dbReference>
<dbReference type="AlphaFoldDB" id="A0A7J4XMZ6"/>
<dbReference type="Pfam" id="PF13174">
    <property type="entry name" value="TPR_6"/>
    <property type="match status" value="2"/>
</dbReference>
<sequence>MKREISRFICALICCAPIITSAQTSEKITSPANLYKEGRYLFEQKNYAAATASLKAFVKQEPATRFREEAEYMLVCSAYELKDKNSITLLRDYLEQYPDTPYANRIYALLGACYFYEGKYDEALALLNSSQLDQLSNTERDDITYLLATCYLKTGNLKEAAIWFETLRASSEKYEKDCAYYISYIRYTQKRYDEALAGFLPLQDDPKYKALVPYYIAEIYIVKKNYDKAEIVAQNYLSAYPQNEHAAEMYRILGDASYHFRKYQEAIKAFESYLESDASPRRDALYMLGLSYFQIGVYSKAAETLGEVTTVNDALTQNAYLHMGLAYLQLAEKNKARMAFEQAAASNADMKIKEQAAYNYALCIHETSYSAFGESVTVFEKFLNEFPNSAYADMVSNYLVEVYLNTRSYDAALKSIDRITHPGARILEAKQRILFQLGTQAFANASFEQAIGYFDRSIAIGQYNRQIKADALYWRGESYYRLNRMQEATRNFNEYLQLTRQTNNEMYALAHYNLGYTAFHQKDYAQARNWFLKYIQLEKGENRTALADAYNRIGDCFLNERSFDEAKQYYAQAENMGTPSGDYSFYQLALVSGLQKDYSGKITLLNRLIGKYPSSPYAVSALYEKGRSYVLMDNNSQAISSFKDLLSKYPESPVGRKAAAEIGLLYYQDGNYDQAIEAYKQVINKYPGSEEARLAMLDLKSIYVDMNRIDEFAALAAAMPGNIRFDASEQDSLTYIAAEKIYGRGRIEEAKSSFNKYLQTFPEGAFGLNAHYYLCLIGKEQKNYDMILLHSGKLLEYPDNPFSEEALVMRAEVQFNMQQFADALASYKMLKEKATTADRRLLAETGMLRCAYLIKDDTETIHAATDLLAEAKLTPELGNEALYYRAKAYMNQKADKKALADLQALAKDTRNLYGAEAKYLVAQQYYISGEYEAAEKELLDYIERSTPHAYWLARSFVLLSDVYVAMDKKLDARQYLLSLQQNYHANDDIESMIESRLEKLNK</sequence>
<evidence type="ECO:0000256" key="1">
    <source>
        <dbReference type="ARBA" id="ARBA00022729"/>
    </source>
</evidence>
<dbReference type="InterPro" id="IPR039565">
    <property type="entry name" value="BamD-like"/>
</dbReference>
<dbReference type="PANTHER" id="PTHR44858">
    <property type="entry name" value="TETRATRICOPEPTIDE REPEAT PROTEIN 6"/>
    <property type="match status" value="1"/>
</dbReference>
<dbReference type="Pfam" id="PF13432">
    <property type="entry name" value="TPR_16"/>
    <property type="match status" value="3"/>
</dbReference>
<gene>
    <name evidence="6" type="ORF">F3F73_02965</name>
</gene>
<dbReference type="InterPro" id="IPR019734">
    <property type="entry name" value="TPR_rpt"/>
</dbReference>